<feature type="domain" description="AAA" evidence="1">
    <location>
        <begin position="3"/>
        <end position="177"/>
    </location>
</feature>
<dbReference type="PANTHER" id="PTHR13696:SF99">
    <property type="entry name" value="COBYRINIC ACID AC-DIAMIDE SYNTHASE"/>
    <property type="match status" value="1"/>
</dbReference>
<evidence type="ECO:0000259" key="1">
    <source>
        <dbReference type="Pfam" id="PF13614"/>
    </source>
</evidence>
<dbReference type="CDD" id="cd02042">
    <property type="entry name" value="ParAB_family"/>
    <property type="match status" value="1"/>
</dbReference>
<proteinExistence type="predicted"/>
<protein>
    <submittedName>
        <fullName evidence="2">ATPase</fullName>
    </submittedName>
</protein>
<dbReference type="InterPro" id="IPR050678">
    <property type="entry name" value="DNA_Partitioning_ATPase"/>
</dbReference>
<accession>A0A1Y2V3N4</accession>
<organism evidence="2 3">
    <name type="scientific">Limosilactobacillus reuteri</name>
    <name type="common">Lactobacillus reuteri</name>
    <dbReference type="NCBI Taxonomy" id="1598"/>
    <lineage>
        <taxon>Bacteria</taxon>
        <taxon>Bacillati</taxon>
        <taxon>Bacillota</taxon>
        <taxon>Bacilli</taxon>
        <taxon>Lactobacillales</taxon>
        <taxon>Lactobacillaceae</taxon>
        <taxon>Limosilactobacillus</taxon>
    </lineage>
</organism>
<gene>
    <name evidence="2" type="ORF">BHL83_03270</name>
</gene>
<evidence type="ECO:0000313" key="3">
    <source>
        <dbReference type="Proteomes" id="UP000194219"/>
    </source>
</evidence>
<reference evidence="2 3" key="1">
    <citation type="submission" date="2016-09" db="EMBL/GenBank/DDBJ databases">
        <title>Lactobacillus reuteri KLR3006, genome sequencing and assembly.</title>
        <authorList>
            <person name="Lee J.-Y."/>
            <person name="Kim E.B."/>
            <person name="Choi Y.-J."/>
        </authorList>
    </citation>
    <scope>NUCLEOTIDE SEQUENCE [LARGE SCALE GENOMIC DNA]</scope>
    <source>
        <strain evidence="2 3">KLR3006</strain>
    </source>
</reference>
<dbReference type="RefSeq" id="WP_086118169.1">
    <property type="nucleotide sequence ID" value="NZ_JAQTLA010000002.1"/>
</dbReference>
<comment type="caution">
    <text evidence="2">The sequence shown here is derived from an EMBL/GenBank/DDBJ whole genome shotgun (WGS) entry which is preliminary data.</text>
</comment>
<dbReference type="Proteomes" id="UP000194219">
    <property type="component" value="Unassembled WGS sequence"/>
</dbReference>
<dbReference type="SUPFAM" id="SSF52540">
    <property type="entry name" value="P-loop containing nucleoside triphosphate hydrolases"/>
    <property type="match status" value="1"/>
</dbReference>
<dbReference type="EMBL" id="MIMV01000044">
    <property type="protein sequence ID" value="OTA92023.1"/>
    <property type="molecule type" value="Genomic_DNA"/>
</dbReference>
<name>A0A1Y2V3N4_LIMRT</name>
<dbReference type="AlphaFoldDB" id="A0A1Y2V3N4"/>
<dbReference type="PANTHER" id="PTHR13696">
    <property type="entry name" value="P-LOOP CONTAINING NUCLEOSIDE TRIPHOSPHATE HYDROLASE"/>
    <property type="match status" value="1"/>
</dbReference>
<dbReference type="Pfam" id="PF13614">
    <property type="entry name" value="AAA_31"/>
    <property type="match status" value="1"/>
</dbReference>
<dbReference type="InterPro" id="IPR027417">
    <property type="entry name" value="P-loop_NTPase"/>
</dbReference>
<evidence type="ECO:0000313" key="2">
    <source>
        <dbReference type="EMBL" id="OTA92023.1"/>
    </source>
</evidence>
<sequence length="270" mass="30796">MSAKVISMCNQKGGVGKTTTTALVAYSLAKMGNKVLLIDFDPQADLTTLMVKTKSQKSDEILSFNKTLMSAIKDNESLDNVTVQVMDNLYLVPTASDFYLYPRYLEHAYLNEKERVASFKNKLSDIKDKYDYIFIDVSPTLSLQNDTALYACDELVIVLQTQQRAFDDAKDFIEYIQDDIIDEYIADTEVLAVVPVLSKDNAKVDQLILEKAREEWGTDVFNSHIRIMERAKNYDVTGITEDRDAWDKKTLNVYKEVAVELLDRIKEAHE</sequence>
<dbReference type="InterPro" id="IPR025669">
    <property type="entry name" value="AAA_dom"/>
</dbReference>
<dbReference type="Gene3D" id="3.40.50.300">
    <property type="entry name" value="P-loop containing nucleotide triphosphate hydrolases"/>
    <property type="match status" value="1"/>
</dbReference>